<evidence type="ECO:0000313" key="8">
    <source>
        <dbReference type="Ensembl" id="ENSVKKP00000018847.1"/>
    </source>
</evidence>
<reference evidence="8" key="1">
    <citation type="submission" date="2025-08" db="UniProtKB">
        <authorList>
            <consortium name="Ensembl"/>
        </authorList>
    </citation>
    <scope>IDENTIFICATION</scope>
</reference>
<keyword evidence="4 6" id="KW-0698">rRNA processing</keyword>
<dbReference type="OMA" id="HMKSKQR"/>
<evidence type="ECO:0000256" key="2">
    <source>
        <dbReference type="ARBA" id="ARBA00009418"/>
    </source>
</evidence>
<feature type="compositionally biased region" description="Polar residues" evidence="7">
    <location>
        <begin position="127"/>
        <end position="145"/>
    </location>
</feature>
<dbReference type="CTD" id="88745"/>
<feature type="compositionally biased region" description="Basic and acidic residues" evidence="7">
    <location>
        <begin position="175"/>
        <end position="192"/>
    </location>
</feature>
<evidence type="ECO:0000256" key="6">
    <source>
        <dbReference type="RuleBase" id="RU368027"/>
    </source>
</evidence>
<proteinExistence type="inferred from homology"/>
<feature type="region of interest" description="Disordered" evidence="7">
    <location>
        <begin position="1"/>
        <end position="193"/>
    </location>
</feature>
<reference evidence="8" key="2">
    <citation type="submission" date="2025-09" db="UniProtKB">
        <authorList>
            <consortium name="Ensembl"/>
        </authorList>
    </citation>
    <scope>IDENTIFICATION</scope>
</reference>
<feature type="region of interest" description="Disordered" evidence="7">
    <location>
        <begin position="330"/>
        <end position="353"/>
    </location>
</feature>
<comment type="similarity">
    <text evidence="2 6">Belongs to the RRP36 family.</text>
</comment>
<keyword evidence="3 6" id="KW-0690">Ribosome biogenesis</keyword>
<dbReference type="RefSeq" id="XP_044284937.1">
    <property type="nucleotide sequence ID" value="XM_044429002.1"/>
</dbReference>
<feature type="compositionally biased region" description="Basic residues" evidence="7">
    <location>
        <begin position="333"/>
        <end position="353"/>
    </location>
</feature>
<dbReference type="PANTHER" id="PTHR21738">
    <property type="entry name" value="RIBOSOMAL RNA PROCESSING PROTEIN 36 HOMOLOG"/>
    <property type="match status" value="1"/>
</dbReference>
<comment type="subcellular location">
    <subcellularLocation>
        <location evidence="1 6">Nucleus</location>
        <location evidence="1 6">Nucleolus</location>
    </subcellularLocation>
</comment>
<feature type="compositionally biased region" description="Basic and acidic residues" evidence="7">
    <location>
        <begin position="253"/>
        <end position="262"/>
    </location>
</feature>
<accession>A0A8D2LAK4</accession>
<dbReference type="AlphaFoldDB" id="A0A8D2LAK4"/>
<dbReference type="GO" id="GO:0000462">
    <property type="term" value="P:maturation of SSU-rRNA from tricistronic rRNA transcript (SSU-rRNA, 5.8S rRNA, LSU-rRNA)"/>
    <property type="evidence" value="ECO:0007669"/>
    <property type="project" value="TreeGrafter"/>
</dbReference>
<keyword evidence="6" id="KW-0687">Ribonucleoprotein</keyword>
<protein>
    <recommendedName>
        <fullName evidence="6">rRNA biogenesis protein RRP36</fullName>
    </recommendedName>
</protein>
<dbReference type="Proteomes" id="UP000694545">
    <property type="component" value="Unplaced"/>
</dbReference>
<feature type="compositionally biased region" description="Polar residues" evidence="7">
    <location>
        <begin position="16"/>
        <end position="30"/>
    </location>
</feature>
<feature type="region of interest" description="Disordered" evidence="7">
    <location>
        <begin position="248"/>
        <end position="303"/>
    </location>
</feature>
<evidence type="ECO:0000256" key="7">
    <source>
        <dbReference type="SAM" id="MobiDB-lite"/>
    </source>
</evidence>
<comment type="subunit">
    <text evidence="6">Associates with 90S and pre-40S pre-ribosomal particles.</text>
</comment>
<dbReference type="GO" id="GO:0030686">
    <property type="term" value="C:90S preribosome"/>
    <property type="evidence" value="ECO:0007669"/>
    <property type="project" value="TreeGrafter"/>
</dbReference>
<dbReference type="PANTHER" id="PTHR21738:SF0">
    <property type="entry name" value="RIBOSOMAL RNA PROCESSING PROTEIN 36 HOMOLOG"/>
    <property type="match status" value="1"/>
</dbReference>
<dbReference type="GeneID" id="123022893"/>
<organism evidence="8 9">
    <name type="scientific">Varanus komodoensis</name>
    <name type="common">Komodo dragon</name>
    <dbReference type="NCBI Taxonomy" id="61221"/>
    <lineage>
        <taxon>Eukaryota</taxon>
        <taxon>Metazoa</taxon>
        <taxon>Chordata</taxon>
        <taxon>Craniata</taxon>
        <taxon>Vertebrata</taxon>
        <taxon>Euteleostomi</taxon>
        <taxon>Lepidosauria</taxon>
        <taxon>Squamata</taxon>
        <taxon>Bifurcata</taxon>
        <taxon>Unidentata</taxon>
        <taxon>Episquamata</taxon>
        <taxon>Toxicofera</taxon>
        <taxon>Anguimorpha</taxon>
        <taxon>Paleoanguimorpha</taxon>
        <taxon>Varanoidea</taxon>
        <taxon>Varanidae</taxon>
        <taxon>Varanus</taxon>
    </lineage>
</organism>
<evidence type="ECO:0000256" key="4">
    <source>
        <dbReference type="ARBA" id="ARBA00022552"/>
    </source>
</evidence>
<evidence type="ECO:0000256" key="1">
    <source>
        <dbReference type="ARBA" id="ARBA00004604"/>
    </source>
</evidence>
<evidence type="ECO:0000313" key="9">
    <source>
        <dbReference type="Proteomes" id="UP000694545"/>
    </source>
</evidence>
<keyword evidence="9" id="KW-1185">Reference proteome</keyword>
<dbReference type="Ensembl" id="ENSVKKT00000019314.1">
    <property type="protein sequence ID" value="ENSVKKP00000018847.1"/>
    <property type="gene ID" value="ENSVKKG00000012823.1"/>
</dbReference>
<dbReference type="GO" id="GO:0005730">
    <property type="term" value="C:nucleolus"/>
    <property type="evidence" value="ECO:0007669"/>
    <property type="project" value="UniProtKB-SubCell"/>
</dbReference>
<comment type="function">
    <text evidence="6">Component of the 90S pre-ribosome involved in the maturation of rRNAs. Required for early cleavages of the pre-RNAs in the 40S ribosomal subunit maturation pathway.</text>
</comment>
<gene>
    <name evidence="8" type="primary">RRP36</name>
</gene>
<dbReference type="InterPro" id="IPR009292">
    <property type="entry name" value="RRP36"/>
</dbReference>
<name>A0A8D2LAK4_VARKO</name>
<feature type="compositionally biased region" description="Polar residues" evidence="7">
    <location>
        <begin position="163"/>
        <end position="173"/>
    </location>
</feature>
<sequence>MKQLRGSKGGGHPPEKSSSSGKDTITPRIQTSDDHGQINILNPKLLAQKRPLQGLSSGTAGSANDAKRPKLLPEVGSGQDSEDEESNDSDYERVESDNDASDDTNSDDDDETDSDASESSNEDPEETTSQPSSRPDITKELSSMSFEELLQLRNRVGTKAYRQMTTGKRTPNVTEIEKRQGPSKHRPLEISAKKPVPFLRQVVPVKKKVPRDPRFDDLSGEYKPEVFEKTYSFLNDLRKKEKEVVQKQLKKSRNVEEKDKLQRLLKRMTQQEDAQRKQQKEREKDLAWKRQQRELAKQGKKPFYLKKSDKQKWELAEKYKELKKSGKLESFLSKKRKRNAAKDKRRLPFRKDV</sequence>
<evidence type="ECO:0000256" key="5">
    <source>
        <dbReference type="ARBA" id="ARBA00023242"/>
    </source>
</evidence>
<keyword evidence="5 6" id="KW-0539">Nucleus</keyword>
<feature type="compositionally biased region" description="Basic and acidic residues" evidence="7">
    <location>
        <begin position="269"/>
        <end position="297"/>
    </location>
</feature>
<feature type="compositionally biased region" description="Acidic residues" evidence="7">
    <location>
        <begin position="80"/>
        <end position="89"/>
    </location>
</feature>
<dbReference type="Pfam" id="PF06102">
    <property type="entry name" value="RRP36"/>
    <property type="match status" value="1"/>
</dbReference>
<feature type="compositionally biased region" description="Acidic residues" evidence="7">
    <location>
        <begin position="97"/>
        <end position="126"/>
    </location>
</feature>
<evidence type="ECO:0000256" key="3">
    <source>
        <dbReference type="ARBA" id="ARBA00022517"/>
    </source>
</evidence>